<dbReference type="EMBL" id="UINC01001418">
    <property type="protein sequence ID" value="SUZ80221.1"/>
    <property type="molecule type" value="Genomic_DNA"/>
</dbReference>
<gene>
    <name evidence="2" type="ORF">METZ01_LOCUS33075</name>
</gene>
<organism evidence="2">
    <name type="scientific">marine metagenome</name>
    <dbReference type="NCBI Taxonomy" id="408172"/>
    <lineage>
        <taxon>unclassified sequences</taxon>
        <taxon>metagenomes</taxon>
        <taxon>ecological metagenomes</taxon>
    </lineage>
</organism>
<keyword evidence="1" id="KW-0175">Coiled coil</keyword>
<dbReference type="AlphaFoldDB" id="A0A381QLL3"/>
<protein>
    <recommendedName>
        <fullName evidence="3">Lipoprotein</fullName>
    </recommendedName>
</protein>
<sequence length="293" mass="35776">MIIRNNFKQKAISSKMKKIILFTLSLFIFSACNTTKLVYDYGDKYVSWELDSYFELNDEQEDWVEERMKIHLEWHRAQELPRYKSFLTDIQNSSKDGLTMSELDEGYSRYEAKQRRTFERLIPDAALFMTKISREQINNLERKMTEENEEMLTKVENRQERIQKRRDDFLEQMEDWFGEFSPVQLAQINQWQTEWFPESDDPIERRMKYRLKSQTQLLSLLRSTPDNLALEKWLFRWISRWDSNENFERKARILQNKKRILQVDKFITSEQRLQAIRELDDWVEILEQVIVNH</sequence>
<reference evidence="2" key="1">
    <citation type="submission" date="2018-05" db="EMBL/GenBank/DDBJ databases">
        <authorList>
            <person name="Lanie J.A."/>
            <person name="Ng W.-L."/>
            <person name="Kazmierczak K.M."/>
            <person name="Andrzejewski T.M."/>
            <person name="Davidsen T.M."/>
            <person name="Wayne K.J."/>
            <person name="Tettelin H."/>
            <person name="Glass J.I."/>
            <person name="Rusch D."/>
            <person name="Podicherti R."/>
            <person name="Tsui H.-C.T."/>
            <person name="Winkler M.E."/>
        </authorList>
    </citation>
    <scope>NUCLEOTIDE SEQUENCE</scope>
</reference>
<accession>A0A381QLL3</accession>
<dbReference type="Pfam" id="PF19795">
    <property type="entry name" value="DUF6279"/>
    <property type="match status" value="1"/>
</dbReference>
<evidence type="ECO:0000256" key="1">
    <source>
        <dbReference type="SAM" id="Coils"/>
    </source>
</evidence>
<proteinExistence type="predicted"/>
<feature type="coiled-coil region" evidence="1">
    <location>
        <begin position="130"/>
        <end position="172"/>
    </location>
</feature>
<evidence type="ECO:0008006" key="3">
    <source>
        <dbReference type="Google" id="ProtNLM"/>
    </source>
</evidence>
<name>A0A381QLL3_9ZZZZ</name>
<dbReference type="PROSITE" id="PS51257">
    <property type="entry name" value="PROKAR_LIPOPROTEIN"/>
    <property type="match status" value="1"/>
</dbReference>
<evidence type="ECO:0000313" key="2">
    <source>
        <dbReference type="EMBL" id="SUZ80221.1"/>
    </source>
</evidence>